<dbReference type="SMART" id="SM00408">
    <property type="entry name" value="IGc2"/>
    <property type="match status" value="1"/>
</dbReference>
<keyword evidence="8" id="KW-1185">Reference proteome</keyword>
<keyword evidence="4" id="KW-0393">Immunoglobulin domain</keyword>
<evidence type="ECO:0000256" key="2">
    <source>
        <dbReference type="ARBA" id="ARBA00023157"/>
    </source>
</evidence>
<evidence type="ECO:0000256" key="4">
    <source>
        <dbReference type="ARBA" id="ARBA00023319"/>
    </source>
</evidence>
<dbReference type="EMBL" id="VZSV01000584">
    <property type="protein sequence ID" value="NXA57353.1"/>
    <property type="molecule type" value="Genomic_DNA"/>
</dbReference>
<comment type="caution">
    <text evidence="7">The sequence shown here is derived from an EMBL/GenBank/DDBJ whole genome shotgun (WGS) entry which is preliminary data.</text>
</comment>
<proteinExistence type="predicted"/>
<evidence type="ECO:0000256" key="1">
    <source>
        <dbReference type="ARBA" id="ARBA00022737"/>
    </source>
</evidence>
<dbReference type="Gene3D" id="2.60.40.10">
    <property type="entry name" value="Immunoglobulins"/>
    <property type="match status" value="1"/>
</dbReference>
<organism evidence="7 8">
    <name type="scientific">Nothocercus julius</name>
    <dbReference type="NCBI Taxonomy" id="2585813"/>
    <lineage>
        <taxon>Eukaryota</taxon>
        <taxon>Metazoa</taxon>
        <taxon>Chordata</taxon>
        <taxon>Craniata</taxon>
        <taxon>Vertebrata</taxon>
        <taxon>Euteleostomi</taxon>
        <taxon>Archelosauria</taxon>
        <taxon>Archosauria</taxon>
        <taxon>Dinosauria</taxon>
        <taxon>Saurischia</taxon>
        <taxon>Theropoda</taxon>
        <taxon>Coelurosauria</taxon>
        <taxon>Aves</taxon>
        <taxon>Palaeognathae</taxon>
        <taxon>Tinamiformes</taxon>
        <taxon>Tinamidae</taxon>
        <taxon>Nothocercus</taxon>
    </lineage>
</organism>
<feature type="domain" description="Immunoglobulin" evidence="6">
    <location>
        <begin position="39"/>
        <end position="124"/>
    </location>
</feature>
<dbReference type="AlphaFoldDB" id="A0A7K7WVS6"/>
<sequence>RYWCRYKTLSPSSVSSLSNPVELVVLADPRYVPPTVSLRPGGRVEPGTNVTIRCQSPYGANFSLYKNGNSVPIRTQHVGRGDTATFIFNGVTEADTGTYGCSYRSRENPFISSHPRAEVTLEVAPGGSSLPPT</sequence>
<evidence type="ECO:0000313" key="7">
    <source>
        <dbReference type="EMBL" id="NXA57353.1"/>
    </source>
</evidence>
<evidence type="ECO:0000256" key="3">
    <source>
        <dbReference type="ARBA" id="ARBA00023180"/>
    </source>
</evidence>
<dbReference type="OrthoDB" id="9116688at2759"/>
<feature type="non-terminal residue" evidence="7">
    <location>
        <position position="133"/>
    </location>
</feature>
<accession>A0A7K7WVS6</accession>
<dbReference type="GO" id="GO:0002764">
    <property type="term" value="P:immune response-regulating signaling pathway"/>
    <property type="evidence" value="ECO:0007669"/>
    <property type="project" value="TreeGrafter"/>
</dbReference>
<dbReference type="FunFam" id="2.60.40.10:FF:000033">
    <property type="entry name" value="Killer cell immunoglobulin-like receptor"/>
    <property type="match status" value="1"/>
</dbReference>
<dbReference type="PANTHER" id="PTHR11738:SF186">
    <property type="entry name" value="OSTEOCLAST-ASSOCIATED IMMUNOGLOBULIN-LIKE RECEPTOR"/>
    <property type="match status" value="1"/>
</dbReference>
<feature type="non-terminal residue" evidence="7">
    <location>
        <position position="1"/>
    </location>
</feature>
<dbReference type="PANTHER" id="PTHR11738">
    <property type="entry name" value="MHC CLASS I NK CELL RECEPTOR"/>
    <property type="match status" value="1"/>
</dbReference>
<reference evidence="7 8" key="1">
    <citation type="submission" date="2019-09" db="EMBL/GenBank/DDBJ databases">
        <title>Bird 10,000 Genomes (B10K) Project - Family phase.</title>
        <authorList>
            <person name="Zhang G."/>
        </authorList>
    </citation>
    <scope>NUCLEOTIDE SEQUENCE [LARGE SCALE GENOMIC DNA]</scope>
    <source>
        <strain evidence="7">B10K-MSB-01</strain>
    </source>
</reference>
<keyword evidence="2" id="KW-1015">Disulfide bond</keyword>
<gene>
    <name evidence="7" type="primary">Igsf1_1</name>
    <name evidence="7" type="ORF">NOTJUL_R07700</name>
</gene>
<dbReference type="Proteomes" id="UP000531559">
    <property type="component" value="Unassembled WGS sequence"/>
</dbReference>
<evidence type="ECO:0000259" key="5">
    <source>
        <dbReference type="SMART" id="SM00408"/>
    </source>
</evidence>
<protein>
    <submittedName>
        <fullName evidence="7">IGSF1 protein</fullName>
    </submittedName>
</protein>
<dbReference type="InterPro" id="IPR036179">
    <property type="entry name" value="Ig-like_dom_sf"/>
</dbReference>
<dbReference type="Pfam" id="PF13895">
    <property type="entry name" value="Ig_2"/>
    <property type="match status" value="1"/>
</dbReference>
<keyword evidence="1" id="KW-0677">Repeat</keyword>
<dbReference type="InterPro" id="IPR013783">
    <property type="entry name" value="Ig-like_fold"/>
</dbReference>
<dbReference type="InterPro" id="IPR003599">
    <property type="entry name" value="Ig_sub"/>
</dbReference>
<dbReference type="InterPro" id="IPR050412">
    <property type="entry name" value="Ig-like_Receptors_ImmuneReg"/>
</dbReference>
<name>A0A7K7WVS6_9AVES</name>
<feature type="domain" description="Immunoglobulin subtype 2" evidence="5">
    <location>
        <begin position="45"/>
        <end position="108"/>
    </location>
</feature>
<dbReference type="SMART" id="SM00409">
    <property type="entry name" value="IG"/>
    <property type="match status" value="1"/>
</dbReference>
<dbReference type="InterPro" id="IPR003598">
    <property type="entry name" value="Ig_sub2"/>
</dbReference>
<dbReference type="SUPFAM" id="SSF48726">
    <property type="entry name" value="Immunoglobulin"/>
    <property type="match status" value="1"/>
</dbReference>
<keyword evidence="3" id="KW-0325">Glycoprotein</keyword>
<evidence type="ECO:0000313" key="8">
    <source>
        <dbReference type="Proteomes" id="UP000531559"/>
    </source>
</evidence>
<evidence type="ECO:0000259" key="6">
    <source>
        <dbReference type="SMART" id="SM00409"/>
    </source>
</evidence>